<dbReference type="InterPro" id="IPR053143">
    <property type="entry name" value="Arylsulfate_ST"/>
</dbReference>
<protein>
    <submittedName>
        <fullName evidence="1">Secreted protein</fullName>
    </submittedName>
</protein>
<dbReference type="AlphaFoldDB" id="A0AA39WS79"/>
<dbReference type="InterPro" id="IPR039535">
    <property type="entry name" value="ASST-like"/>
</dbReference>
<organism evidence="1 2">
    <name type="scientific">Immersiella caudata</name>
    <dbReference type="NCBI Taxonomy" id="314043"/>
    <lineage>
        <taxon>Eukaryota</taxon>
        <taxon>Fungi</taxon>
        <taxon>Dikarya</taxon>
        <taxon>Ascomycota</taxon>
        <taxon>Pezizomycotina</taxon>
        <taxon>Sordariomycetes</taxon>
        <taxon>Sordariomycetidae</taxon>
        <taxon>Sordariales</taxon>
        <taxon>Lasiosphaeriaceae</taxon>
        <taxon>Immersiella</taxon>
    </lineage>
</organism>
<comment type="caution">
    <text evidence="1">The sequence shown here is derived from an EMBL/GenBank/DDBJ whole genome shotgun (WGS) entry which is preliminary data.</text>
</comment>
<dbReference type="PANTHER" id="PTHR35340">
    <property type="entry name" value="PQQ ENZYME REPEAT PROTEIN-RELATED"/>
    <property type="match status" value="1"/>
</dbReference>
<sequence length="535" mass="58606">MARVKCIATAVAVLSATPLGVLADWQYRSRPDLSPPRLNITIPATNDVAPGYIFVAQYPAFDGRRTGPEQPGAYIFRNDGDLIWSGLGYLGGWVANFQAVRYQEQPALQAFHGSLDPFHGHGYGTSVLLDQSYRQIATVQSLHKLVSLHEFRVVDEKTALVEVFQPVPFDLRPYGGDESQQWIVDCIWQELDIETGELVFEGHSLDFSDPSESAIPLPTDARHPGKTSSDAWDYFHINSIDKDDEGNYLISSRHTSTVYKLSSVDGSVIWRLGGRNSTFPLSHHDSFAYQHDARFLSRSADGSIEIISLFDNAALTDGTKFHPSSSARIFQLNHTSNTATELKRFPAPDGLSAQSQGNAQLLPNKNVFVNWGQAGAITEFRGSDAEPIFHAYLDSGPLGPGVESYRGFRYEWEGRPRETPAVVALRAGSETSVYASWNGDTVTSAWEFYAAAKGVEGATVEKARTHKLGLVRRASFETKLVIPTSTLRALGEKVEVFAVALDEGGRAVGRSGVVGIRDEIHPAGRAPEGSGHRDL</sequence>
<keyword evidence="2" id="KW-1185">Reference proteome</keyword>
<dbReference type="Proteomes" id="UP001175000">
    <property type="component" value="Unassembled WGS sequence"/>
</dbReference>
<gene>
    <name evidence="1" type="ORF">B0T14DRAFT_457737</name>
</gene>
<reference evidence="1" key="1">
    <citation type="submission" date="2023-06" db="EMBL/GenBank/DDBJ databases">
        <title>Genome-scale phylogeny and comparative genomics of the fungal order Sordariales.</title>
        <authorList>
            <consortium name="Lawrence Berkeley National Laboratory"/>
            <person name="Hensen N."/>
            <person name="Bonometti L."/>
            <person name="Westerberg I."/>
            <person name="Brannstrom I.O."/>
            <person name="Guillou S."/>
            <person name="Cros-Aarteil S."/>
            <person name="Calhoun S."/>
            <person name="Haridas S."/>
            <person name="Kuo A."/>
            <person name="Mondo S."/>
            <person name="Pangilinan J."/>
            <person name="Riley R."/>
            <person name="Labutti K."/>
            <person name="Andreopoulos B."/>
            <person name="Lipzen A."/>
            <person name="Chen C."/>
            <person name="Yanf M."/>
            <person name="Daum C."/>
            <person name="Ng V."/>
            <person name="Clum A."/>
            <person name="Steindorff A."/>
            <person name="Ohm R."/>
            <person name="Martin F."/>
            <person name="Silar P."/>
            <person name="Natvig D."/>
            <person name="Lalanne C."/>
            <person name="Gautier V."/>
            <person name="Ament-Velasquez S.L."/>
            <person name="Kruys A."/>
            <person name="Hutchinson M.I."/>
            <person name="Powell A.J."/>
            <person name="Barry K."/>
            <person name="Miller A.N."/>
            <person name="Grigoriev I.V."/>
            <person name="Debuchy R."/>
            <person name="Gladieux P."/>
            <person name="Thoren M.H."/>
            <person name="Johannesson H."/>
        </authorList>
    </citation>
    <scope>NUCLEOTIDE SEQUENCE</scope>
    <source>
        <strain evidence="1">CBS 606.72</strain>
    </source>
</reference>
<dbReference type="EMBL" id="JAULSU010000004">
    <property type="protein sequence ID" value="KAK0620636.1"/>
    <property type="molecule type" value="Genomic_DNA"/>
</dbReference>
<evidence type="ECO:0000313" key="2">
    <source>
        <dbReference type="Proteomes" id="UP001175000"/>
    </source>
</evidence>
<dbReference type="Pfam" id="PF14269">
    <property type="entry name" value="Arylsulfotran_2"/>
    <property type="match status" value="1"/>
</dbReference>
<evidence type="ECO:0000313" key="1">
    <source>
        <dbReference type="EMBL" id="KAK0620636.1"/>
    </source>
</evidence>
<dbReference type="PANTHER" id="PTHR35340:SF9">
    <property type="entry name" value="ASST-DOMAIN-CONTAINING PROTEIN"/>
    <property type="match status" value="1"/>
</dbReference>
<name>A0AA39WS79_9PEZI</name>
<proteinExistence type="predicted"/>
<accession>A0AA39WS79</accession>